<dbReference type="Gene3D" id="1.10.150.130">
    <property type="match status" value="1"/>
</dbReference>
<reference evidence="2 3" key="1">
    <citation type="submission" date="2019-05" db="EMBL/GenBank/DDBJ databases">
        <title>Emergence of the Ug99 lineage of the wheat stem rust pathogen through somatic hybridization.</title>
        <authorList>
            <person name="Li F."/>
            <person name="Upadhyaya N.M."/>
            <person name="Sperschneider J."/>
            <person name="Matny O."/>
            <person name="Nguyen-Phuc H."/>
            <person name="Mago R."/>
            <person name="Raley C."/>
            <person name="Miller M.E."/>
            <person name="Silverstein K.A.T."/>
            <person name="Henningsen E."/>
            <person name="Hirsch C.D."/>
            <person name="Visser B."/>
            <person name="Pretorius Z.A."/>
            <person name="Steffenson B.J."/>
            <person name="Schwessinger B."/>
            <person name="Dodds P.N."/>
            <person name="Figueroa M."/>
        </authorList>
    </citation>
    <scope>NUCLEOTIDE SEQUENCE [LARGE SCALE GENOMIC DNA]</scope>
    <source>
        <strain evidence="2 3">Ug99</strain>
    </source>
</reference>
<comment type="caution">
    <text evidence="2">The sequence shown here is derived from an EMBL/GenBank/DDBJ whole genome shotgun (WGS) entry which is preliminary data.</text>
</comment>
<dbReference type="EMBL" id="VDEP01000040">
    <property type="protein sequence ID" value="KAA1135228.1"/>
    <property type="molecule type" value="Genomic_DNA"/>
</dbReference>
<name>A0A5B0SB94_PUCGR</name>
<proteinExistence type="predicted"/>
<evidence type="ECO:0000313" key="3">
    <source>
        <dbReference type="Proteomes" id="UP000325313"/>
    </source>
</evidence>
<dbReference type="AlphaFoldDB" id="A0A5B0SB94"/>
<protein>
    <recommendedName>
        <fullName evidence="4">Core-binding (CB) domain-containing protein</fullName>
    </recommendedName>
</protein>
<dbReference type="InterPro" id="IPR010998">
    <property type="entry name" value="Integrase_recombinase_N"/>
</dbReference>
<keyword evidence="1" id="KW-0238">DNA-binding</keyword>
<accession>A0A5B0SB94</accession>
<dbReference type="SUPFAM" id="SSF47823">
    <property type="entry name" value="lambda integrase-like, N-terminal domain"/>
    <property type="match status" value="1"/>
</dbReference>
<organism evidence="2 3">
    <name type="scientific">Puccinia graminis f. sp. tritici</name>
    <dbReference type="NCBI Taxonomy" id="56615"/>
    <lineage>
        <taxon>Eukaryota</taxon>
        <taxon>Fungi</taxon>
        <taxon>Dikarya</taxon>
        <taxon>Basidiomycota</taxon>
        <taxon>Pucciniomycotina</taxon>
        <taxon>Pucciniomycetes</taxon>
        <taxon>Pucciniales</taxon>
        <taxon>Pucciniaceae</taxon>
        <taxon>Puccinia</taxon>
    </lineage>
</organism>
<dbReference type="PANTHER" id="PTHR34605:SF3">
    <property type="entry name" value="P CELL-TYPE AGGLUTINATION PROTEIN MAP4-LIKE-RELATED"/>
    <property type="match status" value="1"/>
</dbReference>
<dbReference type="PANTHER" id="PTHR34605">
    <property type="entry name" value="PHAGE_INTEGRASE DOMAIN-CONTAINING PROTEIN"/>
    <property type="match status" value="1"/>
</dbReference>
<gene>
    <name evidence="2" type="ORF">PGTUg99_019077</name>
</gene>
<sequence>MKDFTSTGFSLKTPSAVDKHVLNGWRPSTLRSYNSAVRKFLKFAKEEIDRVFELPATEQEIYCFCYWAGRTSDDSKQNKISGVTLTKYLHGLKAWHTYHGFRYPYRSEVKVALMLKASAKADALQVRAKCKRPVMVEHLLLLHGHLSKGDELGRVLLDMALVAFWSMARLGELASDKKHGDLSKDEGV</sequence>
<dbReference type="InterPro" id="IPR052925">
    <property type="entry name" value="Phage_Integrase-like_Recomb"/>
</dbReference>
<evidence type="ECO:0008006" key="4">
    <source>
        <dbReference type="Google" id="ProtNLM"/>
    </source>
</evidence>
<evidence type="ECO:0000313" key="2">
    <source>
        <dbReference type="EMBL" id="KAA1135228.1"/>
    </source>
</evidence>
<dbReference type="GO" id="GO:0003677">
    <property type="term" value="F:DNA binding"/>
    <property type="evidence" value="ECO:0007669"/>
    <property type="project" value="UniProtKB-KW"/>
</dbReference>
<dbReference type="Proteomes" id="UP000325313">
    <property type="component" value="Unassembled WGS sequence"/>
</dbReference>
<evidence type="ECO:0000256" key="1">
    <source>
        <dbReference type="ARBA" id="ARBA00023125"/>
    </source>
</evidence>